<dbReference type="EC" id="4.2.2.29" evidence="7"/>
<dbReference type="GO" id="GO:0008932">
    <property type="term" value="F:lytic endotransglycosylase activity"/>
    <property type="evidence" value="ECO:0007669"/>
    <property type="project" value="UniProtKB-UniRule"/>
</dbReference>
<dbReference type="GO" id="GO:0071555">
    <property type="term" value="P:cell wall organization"/>
    <property type="evidence" value="ECO:0007669"/>
    <property type="project" value="UniProtKB-KW"/>
</dbReference>
<dbReference type="FunCoup" id="A0A420WIL9">
    <property type="interactions" value="264"/>
</dbReference>
<dbReference type="Pfam" id="PF02618">
    <property type="entry name" value="YceG"/>
    <property type="match status" value="1"/>
</dbReference>
<evidence type="ECO:0000256" key="1">
    <source>
        <dbReference type="ARBA" id="ARBA00022475"/>
    </source>
</evidence>
<reference evidence="8 9" key="1">
    <citation type="submission" date="2018-10" db="EMBL/GenBank/DDBJ databases">
        <title>Genomic Encyclopedia of Type Strains, Phase IV (KMG-IV): sequencing the most valuable type-strain genomes for metagenomic binning, comparative biology and taxonomic classification.</title>
        <authorList>
            <person name="Goeker M."/>
        </authorList>
    </citation>
    <scope>NUCLEOTIDE SEQUENCE [LARGE SCALE GENOMIC DNA]</scope>
    <source>
        <strain evidence="8 9">DSM 22008</strain>
    </source>
</reference>
<comment type="catalytic activity">
    <reaction evidence="7">
        <text>a peptidoglycan chain = a peptidoglycan chain with N-acetyl-1,6-anhydromuramyl-[peptide] at the reducing end + a peptidoglycan chain with N-acetylglucosamine at the non-reducing end.</text>
        <dbReference type="EC" id="4.2.2.29"/>
    </reaction>
</comment>
<dbReference type="HAMAP" id="MF_02065">
    <property type="entry name" value="MltG"/>
    <property type="match status" value="1"/>
</dbReference>
<keyword evidence="2 7" id="KW-0812">Transmembrane</keyword>
<evidence type="ECO:0000256" key="6">
    <source>
        <dbReference type="ARBA" id="ARBA00023316"/>
    </source>
</evidence>
<comment type="subcellular location">
    <subcellularLocation>
        <location evidence="7">Cell inner membrane</location>
        <topology evidence="7">Single-pass membrane protein</topology>
    </subcellularLocation>
</comment>
<dbReference type="EMBL" id="RBII01000001">
    <property type="protein sequence ID" value="RKQ70782.1"/>
    <property type="molecule type" value="Genomic_DNA"/>
</dbReference>
<organism evidence="8 9">
    <name type="scientific">Litorimonas taeanensis</name>
    <dbReference type="NCBI Taxonomy" id="568099"/>
    <lineage>
        <taxon>Bacteria</taxon>
        <taxon>Pseudomonadati</taxon>
        <taxon>Pseudomonadota</taxon>
        <taxon>Alphaproteobacteria</taxon>
        <taxon>Maricaulales</taxon>
        <taxon>Robiginitomaculaceae</taxon>
    </lineage>
</organism>
<dbReference type="OrthoDB" id="9814591at2"/>
<keyword evidence="4 7" id="KW-0472">Membrane</keyword>
<comment type="caution">
    <text evidence="8">The sequence shown here is derived from an EMBL/GenBank/DDBJ whole genome shotgun (WGS) entry which is preliminary data.</text>
</comment>
<evidence type="ECO:0000256" key="3">
    <source>
        <dbReference type="ARBA" id="ARBA00022989"/>
    </source>
</evidence>
<dbReference type="CDD" id="cd08010">
    <property type="entry name" value="MltG_like"/>
    <property type="match status" value="1"/>
</dbReference>
<sequence>MARDSKPKKKLAKRDKRLLWFIGLMGTLTVFIGCAIAAYAFINYKYEAKLKLESPREAVVFEVPKGSGLSLIASRLEKQELISNAFLFKLVTKMRGNEAKFKAGEFLLTPGASMAEVYTDLAEGQAILYPVTIAEGLASLQVMAILDDLPELIDDNPPVPVEGSLLPETYLFPRGMKQSELIAKMKRAQRVEIDRLWKNRAEGLPITTKEQAIILASVVEKETGVGSERDEVAGVFVNRLHRGMRLQSDPTIIYGITKGLPLGRRIYRSEINRATDWNTYQIPGLPKTPICNPGKEALAAVLNPAQTKNLYFVADGTGGHAFAQTLAGHERNVAKWRRVQRARGER</sequence>
<comment type="function">
    <text evidence="7">Functions as a peptidoglycan terminase that cleaves nascent peptidoglycan strands endolytically to terminate their elongation.</text>
</comment>
<dbReference type="GO" id="GO:0005886">
    <property type="term" value="C:plasma membrane"/>
    <property type="evidence" value="ECO:0007669"/>
    <property type="project" value="UniProtKB-SubCell"/>
</dbReference>
<evidence type="ECO:0000256" key="5">
    <source>
        <dbReference type="ARBA" id="ARBA00023239"/>
    </source>
</evidence>
<dbReference type="PROSITE" id="PS51257">
    <property type="entry name" value="PROKAR_LIPOPROTEIN"/>
    <property type="match status" value="1"/>
</dbReference>
<dbReference type="PANTHER" id="PTHR30518:SF2">
    <property type="entry name" value="ENDOLYTIC MUREIN TRANSGLYCOSYLASE"/>
    <property type="match status" value="1"/>
</dbReference>
<gene>
    <name evidence="7" type="primary">mltG</name>
    <name evidence="8" type="ORF">DES40_0082</name>
</gene>
<dbReference type="PANTHER" id="PTHR30518">
    <property type="entry name" value="ENDOLYTIC MUREIN TRANSGLYCOSYLASE"/>
    <property type="match status" value="1"/>
</dbReference>
<keyword evidence="6 7" id="KW-0961">Cell wall biogenesis/degradation</keyword>
<name>A0A420WIL9_9PROT</name>
<evidence type="ECO:0000256" key="4">
    <source>
        <dbReference type="ARBA" id="ARBA00023136"/>
    </source>
</evidence>
<evidence type="ECO:0000256" key="7">
    <source>
        <dbReference type="HAMAP-Rule" id="MF_02065"/>
    </source>
</evidence>
<dbReference type="RefSeq" id="WP_121098608.1">
    <property type="nucleotide sequence ID" value="NZ_RBII01000001.1"/>
</dbReference>
<dbReference type="Gene3D" id="3.30.1490.480">
    <property type="entry name" value="Endolytic murein transglycosylase"/>
    <property type="match status" value="1"/>
</dbReference>
<comment type="similarity">
    <text evidence="7">Belongs to the transglycosylase MltG family.</text>
</comment>
<proteinExistence type="inferred from homology"/>
<dbReference type="AlphaFoldDB" id="A0A420WIL9"/>
<dbReference type="InterPro" id="IPR003770">
    <property type="entry name" value="MLTG-like"/>
</dbReference>
<dbReference type="NCBIfam" id="TIGR00247">
    <property type="entry name" value="endolytic transglycosylase MltG"/>
    <property type="match status" value="1"/>
</dbReference>
<dbReference type="InParanoid" id="A0A420WIL9"/>
<evidence type="ECO:0000313" key="9">
    <source>
        <dbReference type="Proteomes" id="UP000282211"/>
    </source>
</evidence>
<feature type="site" description="Important for catalytic activity" evidence="7">
    <location>
        <position position="222"/>
    </location>
</feature>
<keyword evidence="9" id="KW-1185">Reference proteome</keyword>
<protein>
    <recommendedName>
        <fullName evidence="7">Endolytic murein transglycosylase</fullName>
        <ecNumber evidence="7">4.2.2.29</ecNumber>
    </recommendedName>
    <alternativeName>
        <fullName evidence="7">Peptidoglycan lytic transglycosylase</fullName>
    </alternativeName>
    <alternativeName>
        <fullName evidence="7">Peptidoglycan polymerization terminase</fullName>
    </alternativeName>
</protein>
<accession>A0A420WIL9</accession>
<keyword evidence="5 7" id="KW-0456">Lyase</keyword>
<keyword evidence="7" id="KW-0997">Cell inner membrane</keyword>
<dbReference type="Gene3D" id="3.30.160.60">
    <property type="entry name" value="Classic Zinc Finger"/>
    <property type="match status" value="1"/>
</dbReference>
<evidence type="ECO:0000256" key="2">
    <source>
        <dbReference type="ARBA" id="ARBA00022692"/>
    </source>
</evidence>
<dbReference type="GO" id="GO:0009252">
    <property type="term" value="P:peptidoglycan biosynthetic process"/>
    <property type="evidence" value="ECO:0007669"/>
    <property type="project" value="UniProtKB-UniRule"/>
</dbReference>
<keyword evidence="1 7" id="KW-1003">Cell membrane</keyword>
<keyword evidence="3 7" id="KW-1133">Transmembrane helix</keyword>
<evidence type="ECO:0000313" key="8">
    <source>
        <dbReference type="EMBL" id="RKQ70782.1"/>
    </source>
</evidence>
<dbReference type="Proteomes" id="UP000282211">
    <property type="component" value="Unassembled WGS sequence"/>
</dbReference>
<feature type="transmembrane region" description="Helical" evidence="7">
    <location>
        <begin position="20"/>
        <end position="42"/>
    </location>
</feature>